<dbReference type="EMBL" id="OW152824">
    <property type="protein sequence ID" value="CAH2040121.1"/>
    <property type="molecule type" value="Genomic_DNA"/>
</dbReference>
<reference evidence="2" key="1">
    <citation type="submission" date="2022-03" db="EMBL/GenBank/DDBJ databases">
        <authorList>
            <person name="Martin H S."/>
        </authorList>
    </citation>
    <scope>NUCLEOTIDE SEQUENCE</scope>
</reference>
<keyword evidence="1" id="KW-0732">Signal</keyword>
<gene>
    <name evidence="2" type="ORF">IPOD504_LOCUS2296</name>
</gene>
<name>A0ABN8HZC6_9NEOP</name>
<feature type="chain" id="PRO_5046412365" evidence="1">
    <location>
        <begin position="26"/>
        <end position="325"/>
    </location>
</feature>
<organism evidence="2 3">
    <name type="scientific">Iphiclides podalirius</name>
    <name type="common">scarce swallowtail</name>
    <dbReference type="NCBI Taxonomy" id="110791"/>
    <lineage>
        <taxon>Eukaryota</taxon>
        <taxon>Metazoa</taxon>
        <taxon>Ecdysozoa</taxon>
        <taxon>Arthropoda</taxon>
        <taxon>Hexapoda</taxon>
        <taxon>Insecta</taxon>
        <taxon>Pterygota</taxon>
        <taxon>Neoptera</taxon>
        <taxon>Endopterygota</taxon>
        <taxon>Lepidoptera</taxon>
        <taxon>Glossata</taxon>
        <taxon>Ditrysia</taxon>
        <taxon>Papilionoidea</taxon>
        <taxon>Papilionidae</taxon>
        <taxon>Papilioninae</taxon>
        <taxon>Iphiclides</taxon>
    </lineage>
</organism>
<keyword evidence="3" id="KW-1185">Reference proteome</keyword>
<sequence length="325" mass="36121">MVAAGSAVFVLLMFCVASLGKLAETNEISKDEVDKIIEDDITGKLSEDLLQSIERKFQVDLERSVDMVLIKIKLLLQNGTTHIQDSLAELQGMLDLMKKHTGEETVNACLKSRQNETSALAEKALHQMVVCGYALIGHDPGRAVARVVGLKNMIKQGVMPIYARRKDIDAILKLCGHEHDSLKNVIKCVISKSPVIKTSMMDITSKLIEGVVELTKLMAHGAMHEACLVEVVKTLEDEAFDLIGKVKDCAYGNNTYVDEVNKYLAENNATVLDIKKVIEDDAHVNKTISGTGKMEELLRRMVMESNKKNIEEKLKEKIQIMQNDI</sequence>
<evidence type="ECO:0000256" key="1">
    <source>
        <dbReference type="SAM" id="SignalP"/>
    </source>
</evidence>
<accession>A0ABN8HZC6</accession>
<protein>
    <submittedName>
        <fullName evidence="2">Uncharacterized protein</fullName>
    </submittedName>
</protein>
<feature type="signal peptide" evidence="1">
    <location>
        <begin position="1"/>
        <end position="25"/>
    </location>
</feature>
<evidence type="ECO:0000313" key="2">
    <source>
        <dbReference type="EMBL" id="CAH2040121.1"/>
    </source>
</evidence>
<evidence type="ECO:0000313" key="3">
    <source>
        <dbReference type="Proteomes" id="UP000837857"/>
    </source>
</evidence>
<proteinExistence type="predicted"/>
<dbReference type="Proteomes" id="UP000837857">
    <property type="component" value="Chromosome 12"/>
</dbReference>
<feature type="non-terminal residue" evidence="2">
    <location>
        <position position="325"/>
    </location>
</feature>